<evidence type="ECO:0000256" key="2">
    <source>
        <dbReference type="ARBA" id="ARBA00022475"/>
    </source>
</evidence>
<dbReference type="InterPro" id="IPR001750">
    <property type="entry name" value="ND/Mrp_TM"/>
</dbReference>
<sequence length="693" mass="69766">MTILLLAFLALSGLAALAGALPRGVAAGPVPGLLPPGRARTVAPPTSPAVLLARAAPILCLPAGLALMAAGAMALWGPPSPALALPVLPGGVVLLRPDGLSGWFLMLLGLLAAASGPDPEEPDALRRALSPIGPALLALALSAADAAGLLLALGLALPVLVFSTAQLAYPRGRAVARRGLASALAGWVALLLAFALLLPMAPAAPGAAMAPALPLEPAGWSFASLRQVPPEGWRAGLLLVLALAGAAPLLGASSMLSWMPLLATARPGRPCAALPALMVTAGLYLLARLLLDLTGPAQPGWWGLPTLLAGAAMAFRCGLRASLEDDLRLLPGWLAGGQAGLAVLGLGLAAIFRAADLSALAALASGGALLQAGLGLPATLLLVLVAEEVRRMTGFRSLERLGGLVRVMPWATGCAALAVLALAALPPFAGFAPAWVLLQALLAAWRVGEIGTQFAALAVLAGAGAVLALLALAALRFLGLAFLGRPRHPRTLGGGDVTGVTRGTLLLLAVLLLLGGILPGPLLELMGPALRLLVRADLEGRAGWLAVQAGDGAASYQPLAVAALLLLPGGIAALALRALGPPPVTGPVWDDGFMAPPPHLPFGDPATQPGGRGFAQPLRRLLGVSPAPGEKGIAQSLARWQRLPVALAAIGPWLASAPFLRRPRRLSARGELGLGLLLAVVLLLLASWLGGRG</sequence>
<evidence type="ECO:0000256" key="4">
    <source>
        <dbReference type="ARBA" id="ARBA00022989"/>
    </source>
</evidence>
<dbReference type="PANTHER" id="PTHR42682:SF3">
    <property type="entry name" value="FORMATE HYDROGENLYASE SUBUNIT 3-RELATED"/>
    <property type="match status" value="1"/>
</dbReference>
<evidence type="ECO:0000256" key="8">
    <source>
        <dbReference type="SAM" id="Phobius"/>
    </source>
</evidence>
<dbReference type="OrthoDB" id="9811798at2"/>
<feature type="transmembrane region" description="Helical" evidence="8">
    <location>
        <begin position="235"/>
        <end position="259"/>
    </location>
</feature>
<feature type="transmembrane region" description="Helical" evidence="8">
    <location>
        <begin position="97"/>
        <end position="115"/>
    </location>
</feature>
<feature type="transmembrane region" description="Helical" evidence="8">
    <location>
        <begin position="302"/>
        <end position="319"/>
    </location>
</feature>
<feature type="transmembrane region" description="Helical" evidence="8">
    <location>
        <begin position="358"/>
        <end position="386"/>
    </location>
</feature>
<keyword evidence="4 8" id="KW-1133">Transmembrane helix</keyword>
<dbReference type="AlphaFoldDB" id="A0A1S8D3J4"/>
<dbReference type="GeneID" id="99632611"/>
<feature type="transmembrane region" description="Helical" evidence="8">
    <location>
        <begin position="455"/>
        <end position="483"/>
    </location>
</feature>
<accession>A0A1S8D3J4</accession>
<dbReference type="PANTHER" id="PTHR42682">
    <property type="entry name" value="HYDROGENASE-4 COMPONENT F"/>
    <property type="match status" value="1"/>
</dbReference>
<dbReference type="Pfam" id="PF00361">
    <property type="entry name" value="Proton_antipo_M"/>
    <property type="match status" value="1"/>
</dbReference>
<feature type="transmembrane region" description="Helical" evidence="8">
    <location>
        <begin position="503"/>
        <end position="523"/>
    </location>
</feature>
<feature type="transmembrane region" description="Helical" evidence="8">
    <location>
        <begin position="135"/>
        <end position="168"/>
    </location>
</feature>
<name>A0A1S8D3J4_9PROT</name>
<keyword evidence="3 7" id="KW-0812">Transmembrane</keyword>
<comment type="caution">
    <text evidence="10">The sequence shown here is derived from an EMBL/GenBank/DDBJ whole genome shotgun (WGS) entry which is preliminary data.</text>
</comment>
<feature type="transmembrane region" description="Helical" evidence="8">
    <location>
        <begin position="559"/>
        <end position="579"/>
    </location>
</feature>
<evidence type="ECO:0000256" key="6">
    <source>
        <dbReference type="ARBA" id="ARBA00023136"/>
    </source>
</evidence>
<evidence type="ECO:0000259" key="9">
    <source>
        <dbReference type="Pfam" id="PF00361"/>
    </source>
</evidence>
<dbReference type="GO" id="GO:0016491">
    <property type="term" value="F:oxidoreductase activity"/>
    <property type="evidence" value="ECO:0007669"/>
    <property type="project" value="UniProtKB-KW"/>
</dbReference>
<dbReference type="EMBL" id="LLWF02000050">
    <property type="protein sequence ID" value="ONH82539.1"/>
    <property type="molecule type" value="Genomic_DNA"/>
</dbReference>
<proteinExistence type="predicted"/>
<evidence type="ECO:0000313" key="10">
    <source>
        <dbReference type="EMBL" id="ONH82539.1"/>
    </source>
</evidence>
<gene>
    <name evidence="10" type="ORF">APZ41_013970</name>
</gene>
<keyword evidence="11" id="KW-1185">Reference proteome</keyword>
<dbReference type="GO" id="GO:0005886">
    <property type="term" value="C:plasma membrane"/>
    <property type="evidence" value="ECO:0007669"/>
    <property type="project" value="UniProtKB-SubCell"/>
</dbReference>
<keyword evidence="2" id="KW-1003">Cell membrane</keyword>
<organism evidence="10 11">
    <name type="scientific">Roseomonas mucosa</name>
    <dbReference type="NCBI Taxonomy" id="207340"/>
    <lineage>
        <taxon>Bacteria</taxon>
        <taxon>Pseudomonadati</taxon>
        <taxon>Pseudomonadota</taxon>
        <taxon>Alphaproteobacteria</taxon>
        <taxon>Acetobacterales</taxon>
        <taxon>Roseomonadaceae</taxon>
        <taxon>Roseomonas</taxon>
    </lineage>
</organism>
<feature type="transmembrane region" description="Helical" evidence="8">
    <location>
        <begin position="331"/>
        <end position="352"/>
    </location>
</feature>
<evidence type="ECO:0000256" key="1">
    <source>
        <dbReference type="ARBA" id="ARBA00004651"/>
    </source>
</evidence>
<feature type="domain" description="NADH:quinone oxidoreductase/Mrp antiporter transmembrane" evidence="9">
    <location>
        <begin position="183"/>
        <end position="444"/>
    </location>
</feature>
<keyword evidence="5" id="KW-0560">Oxidoreductase</keyword>
<dbReference type="Proteomes" id="UP000054844">
    <property type="component" value="Unassembled WGS sequence"/>
</dbReference>
<feature type="transmembrane region" description="Helical" evidence="8">
    <location>
        <begin position="271"/>
        <end position="290"/>
    </location>
</feature>
<evidence type="ECO:0000313" key="11">
    <source>
        <dbReference type="Proteomes" id="UP000054844"/>
    </source>
</evidence>
<dbReference type="STRING" id="207340.APZ41_013970"/>
<dbReference type="InterPro" id="IPR052175">
    <property type="entry name" value="ComplexI-like_HydComp"/>
</dbReference>
<feature type="transmembrane region" description="Helical" evidence="8">
    <location>
        <begin position="180"/>
        <end position="201"/>
    </location>
</feature>
<evidence type="ECO:0000256" key="3">
    <source>
        <dbReference type="ARBA" id="ARBA00022692"/>
    </source>
</evidence>
<protein>
    <recommendedName>
        <fullName evidence="9">NADH:quinone oxidoreductase/Mrp antiporter transmembrane domain-containing protein</fullName>
    </recommendedName>
</protein>
<evidence type="ECO:0000256" key="5">
    <source>
        <dbReference type="ARBA" id="ARBA00023002"/>
    </source>
</evidence>
<feature type="transmembrane region" description="Helical" evidence="8">
    <location>
        <begin position="672"/>
        <end position="690"/>
    </location>
</feature>
<dbReference type="RefSeq" id="WP_019459262.1">
    <property type="nucleotide sequence ID" value="NZ_AP031462.1"/>
</dbReference>
<comment type="subcellular location">
    <subcellularLocation>
        <location evidence="1">Cell membrane</location>
        <topology evidence="1">Multi-pass membrane protein</topology>
    </subcellularLocation>
    <subcellularLocation>
        <location evidence="7">Membrane</location>
        <topology evidence="7">Multi-pass membrane protein</topology>
    </subcellularLocation>
</comment>
<evidence type="ECO:0000256" key="7">
    <source>
        <dbReference type="RuleBase" id="RU000320"/>
    </source>
</evidence>
<reference evidence="10" key="1">
    <citation type="submission" date="2016-12" db="EMBL/GenBank/DDBJ databases">
        <title>Draft genome sequence of Roseomonas mucosa strain AU37, isolated from a peripheral intravenous catheter.</title>
        <authorList>
            <person name="Choudhury M.A."/>
            <person name="Sidjabat H.E."/>
            <person name="Wailan A.M."/>
            <person name="Zhang L."/>
            <person name="Marsh N.M."/>
            <person name="Rickard C.M."/>
            <person name="Davies M."/>
            <person name="Mcmillan D.J."/>
        </authorList>
    </citation>
    <scope>NUCLEOTIDE SEQUENCE [LARGE SCALE GENOMIC DNA]</scope>
    <source>
        <strain evidence="10">AU37</strain>
    </source>
</reference>
<keyword evidence="6 8" id="KW-0472">Membrane</keyword>